<sequence>MTWQTFNVKRRDDRYGPDAITTDGRRLSAEVILLQRNETGNTRAVLGFLVGAEYLPLECIPNGTGEVRFGMSYSVIYEQVPQ</sequence>
<name>A0AAX3T8A4_9ACTN</name>
<dbReference type="RefSeq" id="WP_165630674.1">
    <property type="nucleotide sequence ID" value="NZ_CP121270.1"/>
</dbReference>
<protein>
    <submittedName>
        <fullName evidence="1">Uncharacterized protein</fullName>
    </submittedName>
</protein>
<reference evidence="1" key="1">
    <citation type="submission" date="2023-04" db="EMBL/GenBank/DDBJ databases">
        <title>Complete genome sequence of a phthalic acid esters degrading bacterial strain.</title>
        <authorList>
            <person name="Weng L."/>
            <person name="Jia Y."/>
            <person name="Ren L."/>
        </authorList>
    </citation>
    <scope>NUCLEOTIDE SEQUENCE</scope>
    <source>
        <strain evidence="1">RL-LY01</strain>
    </source>
</reference>
<dbReference type="EMBL" id="CP121270">
    <property type="protein sequence ID" value="WFP25425.1"/>
    <property type="molecule type" value="Genomic_DNA"/>
</dbReference>
<dbReference type="AlphaFoldDB" id="A0AAX3T8A4"/>
<organism evidence="1 2">
    <name type="scientific">Gordonia hongkongensis</name>
    <dbReference type="NCBI Taxonomy" id="1701090"/>
    <lineage>
        <taxon>Bacteria</taxon>
        <taxon>Bacillati</taxon>
        <taxon>Actinomycetota</taxon>
        <taxon>Actinomycetes</taxon>
        <taxon>Mycobacteriales</taxon>
        <taxon>Gordoniaceae</taxon>
        <taxon>Gordonia</taxon>
    </lineage>
</organism>
<accession>A0AAX3T8A4</accession>
<evidence type="ECO:0000313" key="1">
    <source>
        <dbReference type="EMBL" id="WFP25425.1"/>
    </source>
</evidence>
<gene>
    <name evidence="1" type="ORF">P9A14_02555</name>
</gene>
<evidence type="ECO:0000313" key="2">
    <source>
        <dbReference type="Proteomes" id="UP001213504"/>
    </source>
</evidence>
<proteinExistence type="predicted"/>
<dbReference type="Proteomes" id="UP001213504">
    <property type="component" value="Chromosome"/>
</dbReference>